<feature type="compositionally biased region" description="Low complexity" evidence="1">
    <location>
        <begin position="189"/>
        <end position="227"/>
    </location>
</feature>
<feature type="region of interest" description="Disordered" evidence="1">
    <location>
        <begin position="974"/>
        <end position="998"/>
    </location>
</feature>
<feature type="compositionally biased region" description="Polar residues" evidence="1">
    <location>
        <begin position="437"/>
        <end position="454"/>
    </location>
</feature>
<dbReference type="OrthoDB" id="201656at2759"/>
<comment type="caution">
    <text evidence="2">The sequence shown here is derived from an EMBL/GenBank/DDBJ whole genome shotgun (WGS) entry which is preliminary data.</text>
</comment>
<dbReference type="Proteomes" id="UP000467700">
    <property type="component" value="Unassembled WGS sequence"/>
</dbReference>
<feature type="compositionally biased region" description="Low complexity" evidence="1">
    <location>
        <begin position="307"/>
        <end position="326"/>
    </location>
</feature>
<feature type="compositionally biased region" description="Polar residues" evidence="1">
    <location>
        <begin position="59"/>
        <end position="71"/>
    </location>
</feature>
<name>A0A8S0WV92_CYCAE</name>
<dbReference type="GO" id="GO:0005739">
    <property type="term" value="C:mitochondrion"/>
    <property type="evidence" value="ECO:0007669"/>
    <property type="project" value="TreeGrafter"/>
</dbReference>
<feature type="compositionally biased region" description="Low complexity" evidence="1">
    <location>
        <begin position="885"/>
        <end position="898"/>
    </location>
</feature>
<feature type="compositionally biased region" description="Acidic residues" evidence="1">
    <location>
        <begin position="131"/>
        <end position="142"/>
    </location>
</feature>
<dbReference type="Gene3D" id="3.40.50.720">
    <property type="entry name" value="NAD(P)-binding Rossmann-like Domain"/>
    <property type="match status" value="1"/>
</dbReference>
<feature type="compositionally biased region" description="Basic and acidic residues" evidence="1">
    <location>
        <begin position="331"/>
        <end position="342"/>
    </location>
</feature>
<keyword evidence="3" id="KW-1185">Reference proteome</keyword>
<reference evidence="2 3" key="1">
    <citation type="submission" date="2020-01" db="EMBL/GenBank/DDBJ databases">
        <authorList>
            <person name="Gupta K D."/>
        </authorList>
    </citation>
    <scope>NUCLEOTIDE SEQUENCE [LARGE SCALE GENOMIC DNA]</scope>
</reference>
<feature type="region of interest" description="Disordered" evidence="1">
    <location>
        <begin position="1"/>
        <end position="23"/>
    </location>
</feature>
<evidence type="ECO:0000256" key="1">
    <source>
        <dbReference type="SAM" id="MobiDB-lite"/>
    </source>
</evidence>
<organism evidence="2 3">
    <name type="scientific">Cyclocybe aegerita</name>
    <name type="common">Black poplar mushroom</name>
    <name type="synonym">Agrocybe aegerita</name>
    <dbReference type="NCBI Taxonomy" id="1973307"/>
    <lineage>
        <taxon>Eukaryota</taxon>
        <taxon>Fungi</taxon>
        <taxon>Dikarya</taxon>
        <taxon>Basidiomycota</taxon>
        <taxon>Agaricomycotina</taxon>
        <taxon>Agaricomycetes</taxon>
        <taxon>Agaricomycetidae</taxon>
        <taxon>Agaricales</taxon>
        <taxon>Agaricineae</taxon>
        <taxon>Bolbitiaceae</taxon>
        <taxon>Cyclocybe</taxon>
    </lineage>
</organism>
<feature type="region of interest" description="Disordered" evidence="1">
    <location>
        <begin position="307"/>
        <end position="396"/>
    </location>
</feature>
<feature type="compositionally biased region" description="Polar residues" evidence="1">
    <location>
        <begin position="1205"/>
        <end position="1222"/>
    </location>
</feature>
<sequence length="1375" mass="146229">MSKPTLVQSLLNRPSQTYSTPIQSKKEYYSTRREMLRIAQDAGVRPAIMTGPSAKAMGSQATTTPRVQTGSHLDGANPKAPPQSTVVPSTTNSQPVNGHMTPGPSKLSLEPPTRAQHPVKPVPIIRPNPSWEEDDNAGDSDLEVFFTPNTSPRTSMASSVATITFPSGRKPSRRSLRNDAAEHLPTAGPSSSSAHQLPPSSLQASKPTPKTNSTTSVQSRPSPSQSPFTAVPSTRTPSNSTANSTRAIHALSATSSISSTSLDGHSLFSDFLDPGSTESTLLTTPYQSDSGEMTSSNTKARLGTIATTRPAAAASSSTTRQSSTSAGVKRRNAEDSVRDVRLDIPPGTSPPNRKSPIPDSSKVPTSRKSKSGTTTQVNGKVLTPPSGIVQQPGQGRKVAASTLQGLTYSGRASGAQVGAAGGSTANGSAKGKESEPLSRTSLPHVPNTSLSVNRTPRKTPHTFSAFAPVGSSFPSSSTATYIQASANSYTNTYAYTHSSSQRKNGNPSKVAPTSMMMSMTALLEEDEEGPFTPRMDVSRNLESDSAEATHSNDQSRASQSSAPNRSRSLRHTSPDLRRRRSRSLESSSTSSGSTPRNRSRTTHTLTAEVQALTLATPGEIPSKGTQGYTSLVLPRAPAPTTAAGLSKHDSWFSVANVGAIGSSADGKIDLTRSGIAQTTMATVEVVRGLGLSRNGSGIRNVLSTFGRRRAVSGGFPAKVGASASARRGSVDDTRQDVPQPASEVEGTILGFTSYRSPPNYVPSRGVLIQVWAVAVDGVDGRLVGVRFGADGVRVDYDEEECEDQGKEAFERDKAQESEPERASTKKNPFAALGRSLSLSLSRHGSPKQNDRQRSSSASHKPSPPRQNQSQREQSRERTASFLKRNNTTASSATTASNSLSHSPSQRRQKAPKQTRANVGYIPGRSFVGRVLECGWDVRDEVIRKGEWVVGLLDVRKCGALAEFIVVDRHRLHRVPHPRKSSPTLDSNAPASPVWLASPTSTQGIRNPATLTLEELALLPLCGLSAYRAVRTFMSAFSSIRDERGTPATVDRRIADFDTASSIGPDYSMTVSAFSHKVMTDHDCGHRRRVLVLRGHDGVGAMAVQMLVQRGWRVSVHVPFSSVPANASQAAGDEFMRTVEERARLWGADEVIFDDGEEGGGVDDGRMAAVRVINTLWEDGDVFDAILDTIGGKEVREAGERLLRSQGKQTSLTPGKGRTTSPAKVSISSLNRHGVGQFTTLVGDVPERAIPSAGDNFRAGLRSLRIGSTDSPNDSHARMAEQVSAGDLKGPSSGRVGYAWVSVVQDVDWEGSDVGETLGTVLRLALEDGIRPFVEVEPGRGMMGRPRVVPFEKAPYVFVDNGPLGDGGTVVVKIAG</sequence>
<feature type="region of interest" description="Disordered" evidence="1">
    <location>
        <begin position="527"/>
        <end position="604"/>
    </location>
</feature>
<feature type="compositionally biased region" description="Low complexity" evidence="1">
    <location>
        <begin position="584"/>
        <end position="596"/>
    </location>
</feature>
<feature type="compositionally biased region" description="Polar residues" evidence="1">
    <location>
        <begin position="231"/>
        <end position="245"/>
    </location>
</feature>
<feature type="region of interest" description="Disordered" evidence="1">
    <location>
        <begin position="413"/>
        <end position="459"/>
    </location>
</feature>
<feature type="compositionally biased region" description="Basic and acidic residues" evidence="1">
    <location>
        <begin position="803"/>
        <end position="823"/>
    </location>
</feature>
<dbReference type="InterPro" id="IPR011032">
    <property type="entry name" value="GroES-like_sf"/>
</dbReference>
<protein>
    <submittedName>
        <fullName evidence="2">Uncharacterized protein</fullName>
    </submittedName>
</protein>
<feature type="region of interest" description="Disordered" evidence="1">
    <location>
        <begin position="49"/>
        <end position="245"/>
    </location>
</feature>
<feature type="compositionally biased region" description="Polar residues" evidence="1">
    <location>
        <begin position="82"/>
        <end position="96"/>
    </location>
</feature>
<dbReference type="InterPro" id="IPR050700">
    <property type="entry name" value="YIM1/Zinc_Alcohol_DH_Fams"/>
</dbReference>
<feature type="region of interest" description="Disordered" evidence="1">
    <location>
        <begin position="798"/>
        <end position="917"/>
    </location>
</feature>
<gene>
    <name evidence="2" type="ORF">AAE3_LOCUS1751</name>
</gene>
<evidence type="ECO:0000313" key="2">
    <source>
        <dbReference type="EMBL" id="CAA7259558.1"/>
    </source>
</evidence>
<feature type="compositionally biased region" description="Low complexity" evidence="1">
    <location>
        <begin position="413"/>
        <end position="429"/>
    </location>
</feature>
<dbReference type="EMBL" id="CACVBS010000024">
    <property type="protein sequence ID" value="CAA7259558.1"/>
    <property type="molecule type" value="Genomic_DNA"/>
</dbReference>
<dbReference type="PANTHER" id="PTHR11695:SF294">
    <property type="entry name" value="RETICULON-4-INTERACTING PROTEIN 1, MITOCHONDRIAL"/>
    <property type="match status" value="1"/>
</dbReference>
<dbReference type="SUPFAM" id="SSF50129">
    <property type="entry name" value="GroES-like"/>
    <property type="match status" value="1"/>
</dbReference>
<feature type="compositionally biased region" description="Polar residues" evidence="1">
    <location>
        <begin position="980"/>
        <end position="989"/>
    </location>
</feature>
<feature type="compositionally biased region" description="Polar residues" evidence="1">
    <location>
        <begin position="546"/>
        <end position="566"/>
    </location>
</feature>
<dbReference type="Gene3D" id="3.90.180.10">
    <property type="entry name" value="Medium-chain alcohol dehydrogenases, catalytic domain"/>
    <property type="match status" value="1"/>
</dbReference>
<accession>A0A8S0WV92</accession>
<evidence type="ECO:0000313" key="3">
    <source>
        <dbReference type="Proteomes" id="UP000467700"/>
    </source>
</evidence>
<dbReference type="PANTHER" id="PTHR11695">
    <property type="entry name" value="ALCOHOL DEHYDROGENASE RELATED"/>
    <property type="match status" value="1"/>
</dbReference>
<feature type="compositionally biased region" description="Polar residues" evidence="1">
    <location>
        <begin position="147"/>
        <end position="165"/>
    </location>
</feature>
<proteinExistence type="predicted"/>
<feature type="region of interest" description="Disordered" evidence="1">
    <location>
        <begin position="1203"/>
        <end position="1222"/>
    </location>
</feature>
<feature type="compositionally biased region" description="Low complexity" evidence="1">
    <location>
        <begin position="832"/>
        <end position="843"/>
    </location>
</feature>